<keyword evidence="6" id="KW-0131">Cell cycle</keyword>
<dbReference type="Pfam" id="PF04977">
    <property type="entry name" value="DivIC"/>
    <property type="match status" value="1"/>
</dbReference>
<dbReference type="OrthoDB" id="5520945at2"/>
<dbReference type="Proteomes" id="UP000198870">
    <property type="component" value="Unassembled WGS sequence"/>
</dbReference>
<evidence type="ECO:0000313" key="8">
    <source>
        <dbReference type="EMBL" id="SCY12860.1"/>
    </source>
</evidence>
<dbReference type="PANTHER" id="PTHR37485:SF1">
    <property type="entry name" value="CELL DIVISION PROTEIN FTSB"/>
    <property type="match status" value="1"/>
</dbReference>
<dbReference type="RefSeq" id="WP_092209874.1">
    <property type="nucleotide sequence ID" value="NZ_FMUX01000004.1"/>
</dbReference>
<sequence length="98" mass="11145">MGGREKIVGGGLALVLIALLIPLVFMQWGLLDLKERQQELLDRQAMNRSIAEENRSLEKEIRRLNHDPAYLEHIARKELGMVAEDEIVVKFHGKDAAE</sequence>
<evidence type="ECO:0000256" key="3">
    <source>
        <dbReference type="ARBA" id="ARBA00022692"/>
    </source>
</evidence>
<reference evidence="8 9" key="1">
    <citation type="submission" date="2016-10" db="EMBL/GenBank/DDBJ databases">
        <authorList>
            <person name="de Groot N.N."/>
        </authorList>
    </citation>
    <scope>NUCLEOTIDE SEQUENCE [LARGE SCALE GENOMIC DNA]</scope>
    <source>
        <strain evidence="8 9">AA1</strain>
    </source>
</reference>
<evidence type="ECO:0000313" key="9">
    <source>
        <dbReference type="Proteomes" id="UP000198870"/>
    </source>
</evidence>
<feature type="transmembrane region" description="Helical" evidence="7">
    <location>
        <begin position="12"/>
        <end position="31"/>
    </location>
</feature>
<keyword evidence="4 7" id="KW-1133">Transmembrane helix</keyword>
<dbReference type="InterPro" id="IPR007060">
    <property type="entry name" value="FtsL/DivIC"/>
</dbReference>
<evidence type="ECO:0000256" key="6">
    <source>
        <dbReference type="ARBA" id="ARBA00023306"/>
    </source>
</evidence>
<keyword evidence="9" id="KW-1185">Reference proteome</keyword>
<dbReference type="EMBL" id="FMUX01000004">
    <property type="protein sequence ID" value="SCY12860.1"/>
    <property type="molecule type" value="Genomic_DNA"/>
</dbReference>
<dbReference type="GO" id="GO:0030428">
    <property type="term" value="C:cell septum"/>
    <property type="evidence" value="ECO:0007669"/>
    <property type="project" value="TreeGrafter"/>
</dbReference>
<proteinExistence type="predicted"/>
<keyword evidence="3 7" id="KW-0812">Transmembrane</keyword>
<dbReference type="GO" id="GO:0043093">
    <property type="term" value="P:FtsZ-dependent cytokinesis"/>
    <property type="evidence" value="ECO:0007669"/>
    <property type="project" value="TreeGrafter"/>
</dbReference>
<evidence type="ECO:0000256" key="2">
    <source>
        <dbReference type="ARBA" id="ARBA00022618"/>
    </source>
</evidence>
<name>A0A1G5DEP0_9BACT</name>
<evidence type="ECO:0000256" key="1">
    <source>
        <dbReference type="ARBA" id="ARBA00022475"/>
    </source>
</evidence>
<dbReference type="AlphaFoldDB" id="A0A1G5DEP0"/>
<protein>
    <submittedName>
        <fullName evidence="8">Cell division protein FtsB</fullName>
    </submittedName>
</protein>
<keyword evidence="5 7" id="KW-0472">Membrane</keyword>
<evidence type="ECO:0000256" key="4">
    <source>
        <dbReference type="ARBA" id="ARBA00022989"/>
    </source>
</evidence>
<dbReference type="InterPro" id="IPR023081">
    <property type="entry name" value="Cell_div_FtsB"/>
</dbReference>
<evidence type="ECO:0000256" key="7">
    <source>
        <dbReference type="SAM" id="Phobius"/>
    </source>
</evidence>
<evidence type="ECO:0000256" key="5">
    <source>
        <dbReference type="ARBA" id="ARBA00023136"/>
    </source>
</evidence>
<dbReference type="STRING" id="419481.SAMN05216233_104133"/>
<gene>
    <name evidence="8" type="ORF">SAMN05216233_104133</name>
</gene>
<dbReference type="PANTHER" id="PTHR37485">
    <property type="entry name" value="CELL DIVISION PROTEIN FTSB"/>
    <property type="match status" value="1"/>
</dbReference>
<keyword evidence="2 8" id="KW-0132">Cell division</keyword>
<organism evidence="8 9">
    <name type="scientific">Desulfoluna spongiiphila</name>
    <dbReference type="NCBI Taxonomy" id="419481"/>
    <lineage>
        <taxon>Bacteria</taxon>
        <taxon>Pseudomonadati</taxon>
        <taxon>Thermodesulfobacteriota</taxon>
        <taxon>Desulfobacteria</taxon>
        <taxon>Desulfobacterales</taxon>
        <taxon>Desulfolunaceae</taxon>
        <taxon>Desulfoluna</taxon>
    </lineage>
</organism>
<accession>A0A1G5DEP0</accession>
<keyword evidence="1" id="KW-1003">Cell membrane</keyword>